<dbReference type="OrthoDB" id="2663825at2759"/>
<dbReference type="Proteomes" id="UP000807769">
    <property type="component" value="Unassembled WGS sequence"/>
</dbReference>
<dbReference type="RefSeq" id="XP_041189352.1">
    <property type="nucleotide sequence ID" value="XM_041329098.1"/>
</dbReference>
<reference evidence="1" key="1">
    <citation type="journal article" date="2020" name="New Phytol.">
        <title>Comparative genomics reveals dynamic genome evolution in host specialist ectomycorrhizal fungi.</title>
        <authorList>
            <person name="Lofgren L.A."/>
            <person name="Nguyen N.H."/>
            <person name="Vilgalys R."/>
            <person name="Ruytinx J."/>
            <person name="Liao H.L."/>
            <person name="Branco S."/>
            <person name="Kuo A."/>
            <person name="LaButti K."/>
            <person name="Lipzen A."/>
            <person name="Andreopoulos W."/>
            <person name="Pangilinan J."/>
            <person name="Riley R."/>
            <person name="Hundley H."/>
            <person name="Na H."/>
            <person name="Barry K."/>
            <person name="Grigoriev I.V."/>
            <person name="Stajich J.E."/>
            <person name="Kennedy P.G."/>
        </authorList>
    </citation>
    <scope>NUCLEOTIDE SEQUENCE</scope>
    <source>
        <strain evidence="1">MN1</strain>
    </source>
</reference>
<feature type="non-terminal residue" evidence="1">
    <location>
        <position position="1"/>
    </location>
</feature>
<organism evidence="1 2">
    <name type="scientific">Suillus subaureus</name>
    <dbReference type="NCBI Taxonomy" id="48587"/>
    <lineage>
        <taxon>Eukaryota</taxon>
        <taxon>Fungi</taxon>
        <taxon>Dikarya</taxon>
        <taxon>Basidiomycota</taxon>
        <taxon>Agaricomycotina</taxon>
        <taxon>Agaricomycetes</taxon>
        <taxon>Agaricomycetidae</taxon>
        <taxon>Boletales</taxon>
        <taxon>Suillineae</taxon>
        <taxon>Suillaceae</taxon>
        <taxon>Suillus</taxon>
    </lineage>
</organism>
<name>A0A9P7E2F2_9AGAM</name>
<protein>
    <submittedName>
        <fullName evidence="1">Uncharacterized protein</fullName>
    </submittedName>
</protein>
<sequence>VQCTLVPSIAGVMPPQFIHTIHALINFIYKAQSPVYTDASIDSMVASLKEFHDHKQAILDAGARQGTKGMINNFLIPKLELLQSFAAFTK</sequence>
<dbReference type="GeneID" id="64623115"/>
<evidence type="ECO:0000313" key="1">
    <source>
        <dbReference type="EMBL" id="KAG1809638.1"/>
    </source>
</evidence>
<feature type="non-terminal residue" evidence="1">
    <location>
        <position position="90"/>
    </location>
</feature>
<accession>A0A9P7E2F2</accession>
<proteinExistence type="predicted"/>
<evidence type="ECO:0000313" key="2">
    <source>
        <dbReference type="Proteomes" id="UP000807769"/>
    </source>
</evidence>
<gene>
    <name evidence="1" type="ORF">BJ212DRAFT_1202435</name>
</gene>
<dbReference type="AlphaFoldDB" id="A0A9P7E2F2"/>
<dbReference type="EMBL" id="JABBWG010000033">
    <property type="protein sequence ID" value="KAG1809638.1"/>
    <property type="molecule type" value="Genomic_DNA"/>
</dbReference>
<keyword evidence="2" id="KW-1185">Reference proteome</keyword>
<comment type="caution">
    <text evidence="1">The sequence shown here is derived from an EMBL/GenBank/DDBJ whole genome shotgun (WGS) entry which is preliminary data.</text>
</comment>